<proteinExistence type="predicted"/>
<evidence type="ECO:0000256" key="2">
    <source>
        <dbReference type="SAM" id="Phobius"/>
    </source>
</evidence>
<dbReference type="Proteomes" id="UP000278807">
    <property type="component" value="Unassembled WGS sequence"/>
</dbReference>
<evidence type="ECO:0000313" key="4">
    <source>
        <dbReference type="Proteomes" id="UP000278807"/>
    </source>
</evidence>
<keyword evidence="2" id="KW-0812">Transmembrane</keyword>
<keyword evidence="4" id="KW-1185">Reference proteome</keyword>
<evidence type="ECO:0000313" key="3">
    <source>
        <dbReference type="EMBL" id="VDN96180.1"/>
    </source>
</evidence>
<gene>
    <name evidence="3" type="ORF">HNAJ_LOCUS321</name>
</gene>
<feature type="region of interest" description="Disordered" evidence="1">
    <location>
        <begin position="524"/>
        <end position="572"/>
    </location>
</feature>
<reference evidence="3 4" key="2">
    <citation type="submission" date="2018-11" db="EMBL/GenBank/DDBJ databases">
        <authorList>
            <consortium name="Pathogen Informatics"/>
        </authorList>
    </citation>
    <scope>NUCLEOTIDE SEQUENCE [LARGE SCALE GENOMIC DNA]</scope>
</reference>
<feature type="compositionally biased region" description="Polar residues" evidence="1">
    <location>
        <begin position="551"/>
        <end position="560"/>
    </location>
</feature>
<evidence type="ECO:0000313" key="5">
    <source>
        <dbReference type="WBParaSite" id="HNAJ_0000032001-mRNA-1"/>
    </source>
</evidence>
<evidence type="ECO:0000256" key="1">
    <source>
        <dbReference type="SAM" id="MobiDB-lite"/>
    </source>
</evidence>
<organism evidence="5">
    <name type="scientific">Rodentolepis nana</name>
    <name type="common">Dwarf tapeworm</name>
    <name type="synonym">Hymenolepis nana</name>
    <dbReference type="NCBI Taxonomy" id="102285"/>
    <lineage>
        <taxon>Eukaryota</taxon>
        <taxon>Metazoa</taxon>
        <taxon>Spiralia</taxon>
        <taxon>Lophotrochozoa</taxon>
        <taxon>Platyhelminthes</taxon>
        <taxon>Cestoda</taxon>
        <taxon>Eucestoda</taxon>
        <taxon>Cyclophyllidea</taxon>
        <taxon>Hymenolepididae</taxon>
        <taxon>Rodentolepis</taxon>
    </lineage>
</organism>
<sequence length="1038" mass="116671">MFDLSVSPLDSNEYIECSIPDKILFSENFEHLVKECEYIVKKLSASSESGDINKGANSLNYIPFLKTIFDIQIEAHRLLSWLKLAIRVIQNRRWIAVSVQSLLVYKLSHFTRPVSLSMTLPFLGESYQKPLFSHASYSPRTVLAKDYMRVLKHIDHLWNKVGFHLRSFGENLSGLSVLLTLQNEISTLSSIAANVSEKTEVLFHSIECQVLTTNAPNIAAFYNGLKVENLRLKKLSRRLGNLQKLIQYLEGSSSEKPWFDLSTEGLAIVHLTKSKIVELVNRVHEVWLRQFELLETLKMIFGGVSQNQLPLIPQFNSTKLRSSSLPQSIWSNPDHGRQCLCFQRSPSSISEPCFTCLVCLRSCIDVDDTNRLSPRIHFKTSGESGFVSDSDNVLRRRRDDCKLTTLSKINRRWSFSHPSDILVSPCQSSKVRPNSSDRMGKSFEQITPVKQVQIIQHQGSSSIPARPFSLMNPIPASTKREYLAVEATLDAPLGRPYCTSSPRRPLSIVSTSTANADVTEFDLDSDDDIEHDLTNHPSQLGAGEPEDDSALVTSPTSYSLMSHEPSDQEEEEMTEDCYDDVVVSKRPGCLCRSLPILSNNASGDVGVDLSPLKETLKDPSFDDQAILVDTTMDEAYLPIATISSNDGDTCELEDGEDPAVNARLIGATTSHGCSADWSTLNRRSDDLANLASALRLSQTDSTRLHKVFQDGSKLIEWLSVLETSVCSSTPAEHPSSSKSLCRLQPEHIRESLNRHLHDLESSLEKVQSWQREVDELFTKHQKRFADFESQSSKLLASDHGLLVFFPSWLDTIASRCSDAMRKIRSQLRLSDYLKTFSDEREKVFQEVKVRTELLLAEADYLVEKLVGVAENNTDVSNVKQDIFTIDVMMKKLQDLLEHASELDPCHGLVLGDSIESFTDNHILRARLRNSLANLQNLHSRILSLPPTPSLSVSTPSQRCTGLQILMFTILALFSAFFFGFVQVVWLSEEEIRFHRACGSRKWVLCFSSVWSHSLCILLRTILPSIEPSSNDLLKVPPI</sequence>
<keyword evidence="2" id="KW-1133">Transmembrane helix</keyword>
<dbReference type="AlphaFoldDB" id="A0A158QGM2"/>
<feature type="transmembrane region" description="Helical" evidence="2">
    <location>
        <begin position="961"/>
        <end position="981"/>
    </location>
</feature>
<protein>
    <submittedName>
        <fullName evidence="5">Vezatin domain-containing protein</fullName>
    </submittedName>
</protein>
<dbReference type="WBParaSite" id="HNAJ_0000032001-mRNA-1">
    <property type="protein sequence ID" value="HNAJ_0000032001-mRNA-1"/>
    <property type="gene ID" value="HNAJ_0000032001"/>
</dbReference>
<keyword evidence="2" id="KW-0472">Membrane</keyword>
<accession>A0A158QGM2</accession>
<reference evidence="5" key="1">
    <citation type="submission" date="2016-04" db="UniProtKB">
        <authorList>
            <consortium name="WormBaseParasite"/>
        </authorList>
    </citation>
    <scope>IDENTIFICATION</scope>
</reference>
<dbReference type="EMBL" id="UZAE01000075">
    <property type="protein sequence ID" value="VDN96180.1"/>
    <property type="molecule type" value="Genomic_DNA"/>
</dbReference>
<dbReference type="OrthoDB" id="6259136at2759"/>
<name>A0A158QGM2_RODNA</name>